<evidence type="ECO:0000313" key="3">
    <source>
        <dbReference type="EnsemblMetazoa" id="XP_020896522.1"/>
    </source>
</evidence>
<dbReference type="Proteomes" id="UP000887567">
    <property type="component" value="Unplaced"/>
</dbReference>
<organism evidence="3 4">
    <name type="scientific">Exaiptasia diaphana</name>
    <name type="common">Tropical sea anemone</name>
    <name type="synonym">Aiptasia pulchella</name>
    <dbReference type="NCBI Taxonomy" id="2652724"/>
    <lineage>
        <taxon>Eukaryota</taxon>
        <taxon>Metazoa</taxon>
        <taxon>Cnidaria</taxon>
        <taxon>Anthozoa</taxon>
        <taxon>Hexacorallia</taxon>
        <taxon>Actiniaria</taxon>
        <taxon>Aiptasiidae</taxon>
        <taxon>Exaiptasia</taxon>
    </lineage>
</organism>
<protein>
    <submittedName>
        <fullName evidence="3">Uncharacterized protein</fullName>
    </submittedName>
</protein>
<evidence type="ECO:0000256" key="2">
    <source>
        <dbReference type="SAM" id="SignalP"/>
    </source>
</evidence>
<feature type="signal peptide" evidence="2">
    <location>
        <begin position="1"/>
        <end position="19"/>
    </location>
</feature>
<feature type="region of interest" description="Disordered" evidence="1">
    <location>
        <begin position="51"/>
        <end position="74"/>
    </location>
</feature>
<name>A0A913WZW3_EXADI</name>
<dbReference type="GeneID" id="110235405"/>
<feature type="chain" id="PRO_5037870306" evidence="2">
    <location>
        <begin position="20"/>
        <end position="115"/>
    </location>
</feature>
<proteinExistence type="predicted"/>
<accession>A0A913WZW3</accession>
<dbReference type="EnsemblMetazoa" id="XM_021040863.2">
    <property type="protein sequence ID" value="XP_020896522.1"/>
    <property type="gene ID" value="LOC110235405"/>
</dbReference>
<dbReference type="OrthoDB" id="5952707at2759"/>
<dbReference type="OMA" id="GRITFHI"/>
<reference evidence="3" key="1">
    <citation type="submission" date="2022-11" db="UniProtKB">
        <authorList>
            <consortium name="EnsemblMetazoa"/>
        </authorList>
    </citation>
    <scope>IDENTIFICATION</scope>
</reference>
<keyword evidence="2" id="KW-0732">Signal</keyword>
<feature type="compositionally biased region" description="Basic and acidic residues" evidence="1">
    <location>
        <begin position="64"/>
        <end position="74"/>
    </location>
</feature>
<evidence type="ECO:0000313" key="4">
    <source>
        <dbReference type="Proteomes" id="UP000887567"/>
    </source>
</evidence>
<keyword evidence="4" id="KW-1185">Reference proteome</keyword>
<dbReference type="AlphaFoldDB" id="A0A913WZW3"/>
<dbReference type="RefSeq" id="XP_020896522.1">
    <property type="nucleotide sequence ID" value="XM_021040863.2"/>
</dbReference>
<dbReference type="KEGG" id="epa:110235405"/>
<evidence type="ECO:0000256" key="1">
    <source>
        <dbReference type="SAM" id="MobiDB-lite"/>
    </source>
</evidence>
<sequence>MRRLILTLGMFLIFFGVEAKPTLDEERRNLCEGESNLAECIKEVEEAKATPASLLLTENEDTEENKGEEHADNHYEIMRKQEELIKKMVTEDDKNRDYWDEEYKSMNKWARYGIA</sequence>